<dbReference type="PANTHER" id="PTHR12385">
    <property type="entry name" value="CHOLINE TRANSPORTER-LIKE (SLC FAMILY 44)"/>
    <property type="match status" value="1"/>
</dbReference>
<feature type="transmembrane region" description="Helical" evidence="6">
    <location>
        <begin position="592"/>
        <end position="615"/>
    </location>
</feature>
<evidence type="ECO:0000256" key="4">
    <source>
        <dbReference type="ARBA" id="ARBA00022989"/>
    </source>
</evidence>
<feature type="transmembrane region" description="Helical" evidence="6">
    <location>
        <begin position="494"/>
        <end position="513"/>
    </location>
</feature>
<feature type="transmembrane region" description="Helical" evidence="6">
    <location>
        <begin position="704"/>
        <end position="721"/>
    </location>
</feature>
<feature type="compositionally biased region" description="Polar residues" evidence="7">
    <location>
        <begin position="54"/>
        <end position="67"/>
    </location>
</feature>
<dbReference type="EMBL" id="JBFCZG010000010">
    <property type="protein sequence ID" value="KAL3417664.1"/>
    <property type="molecule type" value="Genomic_DNA"/>
</dbReference>
<evidence type="ECO:0000313" key="9">
    <source>
        <dbReference type="Proteomes" id="UP001629113"/>
    </source>
</evidence>
<name>A0ABR4P2Y0_9HELO</name>
<keyword evidence="4 6" id="KW-1133">Transmembrane helix</keyword>
<keyword evidence="9" id="KW-1185">Reference proteome</keyword>
<feature type="transmembrane region" description="Helical" evidence="6">
    <location>
        <begin position="560"/>
        <end position="580"/>
    </location>
</feature>
<evidence type="ECO:0000256" key="6">
    <source>
        <dbReference type="RuleBase" id="RU368066"/>
    </source>
</evidence>
<keyword evidence="5 6" id="KW-0472">Membrane</keyword>
<feature type="transmembrane region" description="Helical" evidence="6">
    <location>
        <begin position="665"/>
        <end position="684"/>
    </location>
</feature>
<feature type="compositionally biased region" description="Polar residues" evidence="7">
    <location>
        <begin position="232"/>
        <end position="251"/>
    </location>
</feature>
<feature type="transmembrane region" description="Helical" evidence="6">
    <location>
        <begin position="413"/>
        <end position="430"/>
    </location>
</feature>
<dbReference type="PANTHER" id="PTHR12385:SF88">
    <property type="entry name" value="CHOLINE TRANSPORTER-LIKE PROTEIN CTL1"/>
    <property type="match status" value="1"/>
</dbReference>
<evidence type="ECO:0000256" key="3">
    <source>
        <dbReference type="ARBA" id="ARBA00022692"/>
    </source>
</evidence>
<feature type="region of interest" description="Disordered" evidence="7">
    <location>
        <begin position="121"/>
        <end position="264"/>
    </location>
</feature>
<comment type="similarity">
    <text evidence="2 6">Belongs to the CTL (choline transporter-like) family.</text>
</comment>
<evidence type="ECO:0000256" key="5">
    <source>
        <dbReference type="ARBA" id="ARBA00023136"/>
    </source>
</evidence>
<feature type="compositionally biased region" description="Polar residues" evidence="7">
    <location>
        <begin position="191"/>
        <end position="203"/>
    </location>
</feature>
<protein>
    <recommendedName>
        <fullName evidence="6">Protein PNS1</fullName>
    </recommendedName>
</protein>
<comment type="function">
    <text evidence="6">Probably involved in transport through the plasma membrane.</text>
</comment>
<reference evidence="8 9" key="1">
    <citation type="submission" date="2024-06" db="EMBL/GenBank/DDBJ databases">
        <title>Complete genome of Phlyctema vagabunda strain 19-DSS-EL-015.</title>
        <authorList>
            <person name="Fiorenzani C."/>
        </authorList>
    </citation>
    <scope>NUCLEOTIDE SEQUENCE [LARGE SCALE GENOMIC DNA]</scope>
    <source>
        <strain evidence="8 9">19-DSS-EL-015</strain>
    </source>
</reference>
<evidence type="ECO:0000313" key="8">
    <source>
        <dbReference type="EMBL" id="KAL3417664.1"/>
    </source>
</evidence>
<gene>
    <name evidence="8" type="ORF">PVAG01_10674</name>
</gene>
<dbReference type="Proteomes" id="UP001629113">
    <property type="component" value="Unassembled WGS sequence"/>
</dbReference>
<evidence type="ECO:0000256" key="2">
    <source>
        <dbReference type="ARBA" id="ARBA00007168"/>
    </source>
</evidence>
<evidence type="ECO:0000256" key="1">
    <source>
        <dbReference type="ARBA" id="ARBA00004141"/>
    </source>
</evidence>
<feature type="transmembrane region" description="Helical" evidence="6">
    <location>
        <begin position="450"/>
        <end position="474"/>
    </location>
</feature>
<dbReference type="Pfam" id="PF04515">
    <property type="entry name" value="Choline_transpo"/>
    <property type="match status" value="1"/>
</dbReference>
<sequence length="767" mass="83825">MFSEYASRFLAQSQSRFSNFVQPDNNDSPQRNPNDRYYRRMNPPGQGNARGYGQRQTHGNPYQSTSHLSNLNFASRYSAATDAPLFHSAIDEFREEDDEEERERETADFFALQRSRRVFAPSRLEESTETDGDASNASLEDSRDDHARTAEHRGRARGIKSSWNGGVQSTRERAGMNGPETVGEEAEDAWNEQTDVRPSSDASSKGKGRMVDIGLDSTTEDDDPPDDLAFGSPSQSSPPAFQKFRSTTPNKSIRLPASPKPYSKERDLEAGLGADISRPPSSVETVPATVAITLGEAPRHDVFWGSLFLICLGALFATFFLVFLHTSTPSGSIGDTIYTTLHSSFHLFAVDTLVSVIVSLVWLALLRSFVRSLVYLIVIAVPVILFSFSMYPLVASYKSPSGGAGLQDKAMRWLSFIPGIFTLIWLYTIYKGRHSLNKAIGILEFASRILAANPALLGLGFATLGAVVAWTWIWLGMFTRIFLGGHVSRSLTNFIIDSTSWWLGIYFVLMYIWTLSVIGGIQRATTAATVSQWYFHRNVIPSPTSRDVVAAAFNHSVTTLFGTISLSTLIALMIRLPLLLLPRRFLSVVTIFAYSLLPTPITTVTNPLTLTYAAIHSQPLQVSARGLSQMTFLTPQAPTTTLTPRSFSARTHNTTPLLPYRLAKLLLHATRFIMSMALGFGGWVATARQLSIAMPEGAGIKGSAYAYVVGIVASFIGWGVLGAMEGVLSGIVDASVVCWGSEKGMAGGGAYCLEAGYLFGEGGRDGH</sequence>
<accession>A0ABR4P2Y0</accession>
<comment type="caution">
    <text evidence="8">The sequence shown here is derived from an EMBL/GenBank/DDBJ whole genome shotgun (WGS) entry which is preliminary data.</text>
</comment>
<feature type="transmembrane region" description="Helical" evidence="6">
    <location>
        <begin position="373"/>
        <end position="393"/>
    </location>
</feature>
<feature type="transmembrane region" description="Helical" evidence="6">
    <location>
        <begin position="345"/>
        <end position="366"/>
    </location>
</feature>
<organism evidence="8 9">
    <name type="scientific">Phlyctema vagabunda</name>
    <dbReference type="NCBI Taxonomy" id="108571"/>
    <lineage>
        <taxon>Eukaryota</taxon>
        <taxon>Fungi</taxon>
        <taxon>Dikarya</taxon>
        <taxon>Ascomycota</taxon>
        <taxon>Pezizomycotina</taxon>
        <taxon>Leotiomycetes</taxon>
        <taxon>Helotiales</taxon>
        <taxon>Dermateaceae</taxon>
        <taxon>Phlyctema</taxon>
    </lineage>
</organism>
<evidence type="ECO:0000256" key="7">
    <source>
        <dbReference type="SAM" id="MobiDB-lite"/>
    </source>
</evidence>
<dbReference type="InterPro" id="IPR007603">
    <property type="entry name" value="Choline_transptr-like"/>
</dbReference>
<proteinExistence type="inferred from homology"/>
<keyword evidence="3 6" id="KW-0812">Transmembrane</keyword>
<feature type="compositionally biased region" description="Polar residues" evidence="7">
    <location>
        <begin position="14"/>
        <end position="32"/>
    </location>
</feature>
<feature type="transmembrane region" description="Helical" evidence="6">
    <location>
        <begin position="302"/>
        <end position="325"/>
    </location>
</feature>
<feature type="compositionally biased region" description="Basic and acidic residues" evidence="7">
    <location>
        <begin position="140"/>
        <end position="153"/>
    </location>
</feature>
<feature type="region of interest" description="Disordered" evidence="7">
    <location>
        <begin position="14"/>
        <end position="67"/>
    </location>
</feature>
<comment type="subcellular location">
    <subcellularLocation>
        <location evidence="6">Cell membrane</location>
        <topology evidence="6">Multi-pass membrane protein</topology>
    </subcellularLocation>
    <subcellularLocation>
        <location evidence="1">Membrane</location>
        <topology evidence="1">Multi-pass membrane protein</topology>
    </subcellularLocation>
</comment>